<organism evidence="2 3">
    <name type="scientific">Ethanoligenens harbinense (strain DSM 18485 / JCM 12961 / CGMCC 1.5033 / YUAN-3)</name>
    <dbReference type="NCBI Taxonomy" id="663278"/>
    <lineage>
        <taxon>Bacteria</taxon>
        <taxon>Bacillati</taxon>
        <taxon>Bacillota</taxon>
        <taxon>Clostridia</taxon>
        <taxon>Eubacteriales</taxon>
        <taxon>Oscillospiraceae</taxon>
        <taxon>Ethanoligenens</taxon>
    </lineage>
</organism>
<dbReference type="InterPro" id="IPR013216">
    <property type="entry name" value="Methyltransf_11"/>
</dbReference>
<keyword evidence="2" id="KW-0808">Transferase</keyword>
<gene>
    <name evidence="2" type="ordered locus">Ethha_0127</name>
</gene>
<dbReference type="KEGG" id="eha:Ethha_0127"/>
<dbReference type="STRING" id="663278.Ethha_0127"/>
<keyword evidence="2" id="KW-0489">Methyltransferase</keyword>
<dbReference type="AlphaFoldDB" id="E6U635"/>
<dbReference type="CDD" id="cd02440">
    <property type="entry name" value="AdoMet_MTases"/>
    <property type="match status" value="1"/>
</dbReference>
<sequence>MAHKFDPSHLKKLDSEERRNLLSPAQTLVALGFSPDQTLADIGCGTGLFTLPAAEINRGKGTVYAVDIAREMLDEIGKRAAAAGLSNITTVQADEYGTNLPDAAADFLLVCTVLHEVDDKVRWLQEAARICRKGGSIAVIEFDPSFTGFGPPAAHRLPKDRTMEALRAAGFTPVQEINLHGAFYVIKAARK</sequence>
<dbReference type="Proteomes" id="UP000001551">
    <property type="component" value="Chromosome"/>
</dbReference>
<proteinExistence type="predicted"/>
<evidence type="ECO:0000313" key="3">
    <source>
        <dbReference type="Proteomes" id="UP000001551"/>
    </source>
</evidence>
<evidence type="ECO:0000259" key="1">
    <source>
        <dbReference type="Pfam" id="PF08241"/>
    </source>
</evidence>
<dbReference type="SUPFAM" id="SSF53335">
    <property type="entry name" value="S-adenosyl-L-methionine-dependent methyltransferases"/>
    <property type="match status" value="1"/>
</dbReference>
<dbReference type="GO" id="GO:0032259">
    <property type="term" value="P:methylation"/>
    <property type="evidence" value="ECO:0007669"/>
    <property type="project" value="UniProtKB-KW"/>
</dbReference>
<dbReference type="PANTHER" id="PTHR43591">
    <property type="entry name" value="METHYLTRANSFERASE"/>
    <property type="match status" value="1"/>
</dbReference>
<feature type="domain" description="Methyltransferase type 11" evidence="1">
    <location>
        <begin position="41"/>
        <end position="138"/>
    </location>
</feature>
<accession>E6U635</accession>
<dbReference type="HOGENOM" id="CLU_037990_16_1_9"/>
<name>E6U635_ETHHY</name>
<dbReference type="EMBL" id="CP002400">
    <property type="protein sequence ID" value="ADU25714.1"/>
    <property type="molecule type" value="Genomic_DNA"/>
</dbReference>
<protein>
    <submittedName>
        <fullName evidence="2">Methyltransferase type 11</fullName>
    </submittedName>
</protein>
<dbReference type="GO" id="GO:0008757">
    <property type="term" value="F:S-adenosylmethionine-dependent methyltransferase activity"/>
    <property type="evidence" value="ECO:0007669"/>
    <property type="project" value="InterPro"/>
</dbReference>
<keyword evidence="3" id="KW-1185">Reference proteome</keyword>
<reference evidence="2 3" key="1">
    <citation type="submission" date="2010-12" db="EMBL/GenBank/DDBJ databases">
        <title>Complete sequence of Ethanoligenens harbinense YUAN-3.</title>
        <authorList>
            <person name="Lucas S."/>
            <person name="Copeland A."/>
            <person name="Lapidus A."/>
            <person name="Cheng J.-F."/>
            <person name="Bruce D."/>
            <person name="Goodwin L."/>
            <person name="Pitluck S."/>
            <person name="Chertkov O."/>
            <person name="Misra M."/>
            <person name="Detter J.C."/>
            <person name="Han C."/>
            <person name="Tapia R."/>
            <person name="Land M."/>
            <person name="Hauser L."/>
            <person name="Jeffries C."/>
            <person name="Kyrpides N."/>
            <person name="Ivanova N."/>
            <person name="Mikhailova N."/>
            <person name="Wang A."/>
            <person name="Mouttaki H."/>
            <person name="He Z."/>
            <person name="Zhou J."/>
            <person name="Hemme C.L."/>
            <person name="Woyke T."/>
        </authorList>
    </citation>
    <scope>NUCLEOTIDE SEQUENCE [LARGE SCALE GENOMIC DNA]</scope>
    <source>
        <strain evidence="3">DSM 18485 / JCM 12961 / CGMCC 1.5033 / YUAN-3</strain>
    </source>
</reference>
<dbReference type="Gene3D" id="3.40.50.150">
    <property type="entry name" value="Vaccinia Virus protein VP39"/>
    <property type="match status" value="1"/>
</dbReference>
<dbReference type="InterPro" id="IPR029063">
    <property type="entry name" value="SAM-dependent_MTases_sf"/>
</dbReference>
<dbReference type="PANTHER" id="PTHR43591:SF24">
    <property type="entry name" value="2-METHOXY-6-POLYPRENYL-1,4-BENZOQUINOL METHYLASE, MITOCHONDRIAL"/>
    <property type="match status" value="1"/>
</dbReference>
<evidence type="ECO:0000313" key="2">
    <source>
        <dbReference type="EMBL" id="ADU25714.1"/>
    </source>
</evidence>
<dbReference type="eggNOG" id="COG2226">
    <property type="taxonomic scope" value="Bacteria"/>
</dbReference>
<dbReference type="Pfam" id="PF08241">
    <property type="entry name" value="Methyltransf_11"/>
    <property type="match status" value="1"/>
</dbReference>